<reference evidence="5 6" key="1">
    <citation type="journal article" date="2016" name="Nat. Commun.">
        <title>Thousands of microbial genomes shed light on interconnected biogeochemical processes in an aquifer system.</title>
        <authorList>
            <person name="Anantharaman K."/>
            <person name="Brown C.T."/>
            <person name="Hug L.A."/>
            <person name="Sharon I."/>
            <person name="Castelle C.J."/>
            <person name="Probst A.J."/>
            <person name="Thomas B.C."/>
            <person name="Singh A."/>
            <person name="Wilkins M.J."/>
            <person name="Karaoz U."/>
            <person name="Brodie E.L."/>
            <person name="Williams K.H."/>
            <person name="Hubbard S.S."/>
            <person name="Banfield J.F."/>
        </authorList>
    </citation>
    <scope>NUCLEOTIDE SEQUENCE [LARGE SCALE GENOMIC DNA]</scope>
</reference>
<comment type="cofactor">
    <cofactor evidence="1">
        <name>thiamine diphosphate</name>
        <dbReference type="ChEBI" id="CHEBI:58937"/>
    </cofactor>
</comment>
<dbReference type="Pfam" id="PF00456">
    <property type="entry name" value="Transketolase_N"/>
    <property type="match status" value="1"/>
</dbReference>
<comment type="similarity">
    <text evidence="2">Belongs to the transketolase family.</text>
</comment>
<protein>
    <recommendedName>
        <fullName evidence="4">Transketolase N-terminal domain-containing protein</fullName>
    </recommendedName>
</protein>
<dbReference type="EMBL" id="MFZO01000021">
    <property type="protein sequence ID" value="OGK24947.1"/>
    <property type="molecule type" value="Genomic_DNA"/>
</dbReference>
<evidence type="ECO:0000256" key="3">
    <source>
        <dbReference type="ARBA" id="ARBA00023052"/>
    </source>
</evidence>
<comment type="caution">
    <text evidence="5">The sequence shown here is derived from an EMBL/GenBank/DDBJ whole genome shotgun (WGS) entry which is preliminary data.</text>
</comment>
<dbReference type="Proteomes" id="UP000177913">
    <property type="component" value="Unassembled WGS sequence"/>
</dbReference>
<dbReference type="PANTHER" id="PTHR47514:SF1">
    <property type="entry name" value="TRANSKETOLASE N-TERMINAL SECTION-RELATED"/>
    <property type="match status" value="1"/>
</dbReference>
<name>A0A1F7H0N3_9BACT</name>
<dbReference type="InterPro" id="IPR005474">
    <property type="entry name" value="Transketolase_N"/>
</dbReference>
<dbReference type="SUPFAM" id="SSF52518">
    <property type="entry name" value="Thiamin diphosphate-binding fold (THDP-binding)"/>
    <property type="match status" value="1"/>
</dbReference>
<evidence type="ECO:0000313" key="5">
    <source>
        <dbReference type="EMBL" id="OGK24947.1"/>
    </source>
</evidence>
<gene>
    <name evidence="5" type="ORF">A3C25_02645</name>
</gene>
<sequence>MKDSLKGRLRVKLRERIIRLASKTPTAHPHIGSCMSCIDILIQTLIFEMKPQDKFILSKGHASLALYVVLNYLGKISDRELEKTYFEEGTQFGIHTPGTLPKDIPLATGSLGHGLSFAVGLAKAYKLLQATNITEAVIRGALPRVFCLMSDGECNEGAVWEAAQFAGSHRLHNLITLIDRNRLQAFGRTKDVLGDGGASAKWRAFGFNVVSCEGHSLKDLEEAFSKVKKFKNKKPNMIICNTIRGKGIKALEGKIESNYTAMEEQIYKQALKDTQNL</sequence>
<evidence type="ECO:0000313" key="6">
    <source>
        <dbReference type="Proteomes" id="UP000177913"/>
    </source>
</evidence>
<dbReference type="Gene3D" id="3.40.50.970">
    <property type="match status" value="1"/>
</dbReference>
<proteinExistence type="inferred from homology"/>
<dbReference type="PANTHER" id="PTHR47514">
    <property type="entry name" value="TRANSKETOLASE N-TERMINAL SECTION-RELATED"/>
    <property type="match status" value="1"/>
</dbReference>
<dbReference type="AlphaFoldDB" id="A0A1F7H0N3"/>
<accession>A0A1F7H0N3</accession>
<keyword evidence="3" id="KW-0786">Thiamine pyrophosphate</keyword>
<dbReference type="InterPro" id="IPR029061">
    <property type="entry name" value="THDP-binding"/>
</dbReference>
<evidence type="ECO:0000259" key="4">
    <source>
        <dbReference type="Pfam" id="PF00456"/>
    </source>
</evidence>
<evidence type="ECO:0000256" key="1">
    <source>
        <dbReference type="ARBA" id="ARBA00001964"/>
    </source>
</evidence>
<organism evidence="5 6">
    <name type="scientific">Candidatus Roizmanbacteria bacterium RIFCSPHIGHO2_02_FULL_38_11</name>
    <dbReference type="NCBI Taxonomy" id="1802039"/>
    <lineage>
        <taxon>Bacteria</taxon>
        <taxon>Candidatus Roizmaniibacteriota</taxon>
    </lineage>
</organism>
<feature type="domain" description="Transketolase N-terminal" evidence="4">
    <location>
        <begin position="52"/>
        <end position="265"/>
    </location>
</feature>
<evidence type="ECO:0000256" key="2">
    <source>
        <dbReference type="ARBA" id="ARBA00007131"/>
    </source>
</evidence>